<dbReference type="CDD" id="cd02972">
    <property type="entry name" value="DsbA_family"/>
    <property type="match status" value="1"/>
</dbReference>
<dbReference type="AlphaFoldDB" id="A0A916QXB1"/>
<dbReference type="PANTHER" id="PTHR13887:SF56">
    <property type="entry name" value="THIOREDOXIN-LIKE REDUCTASE RV2466C"/>
    <property type="match status" value="1"/>
</dbReference>
<comment type="similarity">
    <text evidence="1">Belongs to the thioredoxin family. DsbA subfamily.</text>
</comment>
<dbReference type="Proteomes" id="UP000628017">
    <property type="component" value="Unassembled WGS sequence"/>
</dbReference>
<comment type="caution">
    <text evidence="4">The sequence shown here is derived from an EMBL/GenBank/DDBJ whole genome shotgun (WGS) entry which is preliminary data.</text>
</comment>
<gene>
    <name evidence="4" type="ORF">GCM10011498_17980</name>
</gene>
<dbReference type="Pfam" id="PF13462">
    <property type="entry name" value="Thioredoxin_4"/>
    <property type="match status" value="1"/>
</dbReference>
<feature type="signal peptide" evidence="2">
    <location>
        <begin position="1"/>
        <end position="23"/>
    </location>
</feature>
<dbReference type="EMBL" id="BMKA01000002">
    <property type="protein sequence ID" value="GGA17773.1"/>
    <property type="molecule type" value="Genomic_DNA"/>
</dbReference>
<protein>
    <submittedName>
        <fullName evidence="4">Thiol-disulfide oxidoreductase</fullName>
    </submittedName>
</protein>
<keyword evidence="2" id="KW-0732">Signal</keyword>
<sequence>MITRRTALATLAATTLPGSFAFAQDETITVPDMRLGNELAKVTVTEYASFTCPHCASFHANTYPQLKANYIDTDKINFVYREVYFDRFGLWGAMIARCDPSKFFGISDMLYKRQAEWSRAGEPAEIVAEMRKIGKIAGLSDDQLDECLNNQKMAEAMVARFQETSTADEVNSTPTLFVNGTKYGNLPYAELAEIIEAELGS</sequence>
<evidence type="ECO:0000313" key="4">
    <source>
        <dbReference type="EMBL" id="GGA17773.1"/>
    </source>
</evidence>
<evidence type="ECO:0000313" key="5">
    <source>
        <dbReference type="Proteomes" id="UP000628017"/>
    </source>
</evidence>
<accession>A0A916QXB1</accession>
<reference evidence="4" key="1">
    <citation type="journal article" date="2014" name="Int. J. Syst. Evol. Microbiol.">
        <title>Complete genome sequence of Corynebacterium casei LMG S-19264T (=DSM 44701T), isolated from a smear-ripened cheese.</title>
        <authorList>
            <consortium name="US DOE Joint Genome Institute (JGI-PGF)"/>
            <person name="Walter F."/>
            <person name="Albersmeier A."/>
            <person name="Kalinowski J."/>
            <person name="Ruckert C."/>
        </authorList>
    </citation>
    <scope>NUCLEOTIDE SEQUENCE</scope>
    <source>
        <strain evidence="4">CGMCC 1.15880</strain>
    </source>
</reference>
<keyword evidence="5" id="KW-1185">Reference proteome</keyword>
<dbReference type="InterPro" id="IPR036249">
    <property type="entry name" value="Thioredoxin-like_sf"/>
</dbReference>
<dbReference type="RefSeq" id="WP_188673614.1">
    <property type="nucleotide sequence ID" value="NZ_BMKA01000002.1"/>
</dbReference>
<evidence type="ECO:0000256" key="1">
    <source>
        <dbReference type="ARBA" id="ARBA00005791"/>
    </source>
</evidence>
<proteinExistence type="inferred from homology"/>
<dbReference type="PANTHER" id="PTHR13887">
    <property type="entry name" value="GLUTATHIONE S-TRANSFERASE KAPPA"/>
    <property type="match status" value="1"/>
</dbReference>
<reference evidence="4" key="2">
    <citation type="submission" date="2020-09" db="EMBL/GenBank/DDBJ databases">
        <authorList>
            <person name="Sun Q."/>
            <person name="Zhou Y."/>
        </authorList>
    </citation>
    <scope>NUCLEOTIDE SEQUENCE</scope>
    <source>
        <strain evidence="4">CGMCC 1.15880</strain>
    </source>
</reference>
<dbReference type="InterPro" id="IPR012336">
    <property type="entry name" value="Thioredoxin-like_fold"/>
</dbReference>
<feature type="domain" description="Thioredoxin-like fold" evidence="3">
    <location>
        <begin position="30"/>
        <end position="197"/>
    </location>
</feature>
<organism evidence="4 5">
    <name type="scientific">Neptunicoccus cionae</name>
    <dbReference type="NCBI Taxonomy" id="2035344"/>
    <lineage>
        <taxon>Bacteria</taxon>
        <taxon>Pseudomonadati</taxon>
        <taxon>Pseudomonadota</taxon>
        <taxon>Alphaproteobacteria</taxon>
        <taxon>Rhodobacterales</taxon>
        <taxon>Paracoccaceae</taxon>
        <taxon>Neptunicoccus</taxon>
    </lineage>
</organism>
<evidence type="ECO:0000259" key="3">
    <source>
        <dbReference type="Pfam" id="PF13462"/>
    </source>
</evidence>
<name>A0A916QXB1_9RHOB</name>
<evidence type="ECO:0000256" key="2">
    <source>
        <dbReference type="SAM" id="SignalP"/>
    </source>
</evidence>
<dbReference type="Gene3D" id="3.40.30.10">
    <property type="entry name" value="Glutaredoxin"/>
    <property type="match status" value="1"/>
</dbReference>
<feature type="chain" id="PRO_5037709396" evidence="2">
    <location>
        <begin position="24"/>
        <end position="201"/>
    </location>
</feature>
<dbReference type="SUPFAM" id="SSF52833">
    <property type="entry name" value="Thioredoxin-like"/>
    <property type="match status" value="1"/>
</dbReference>